<evidence type="ECO:0000256" key="1">
    <source>
        <dbReference type="SAM" id="MobiDB-lite"/>
    </source>
</evidence>
<protein>
    <recommendedName>
        <fullName evidence="5">DUF2339 domain-containing protein</fullName>
    </recommendedName>
</protein>
<dbReference type="Pfam" id="PF10101">
    <property type="entry name" value="DUF2339"/>
    <property type="match status" value="2"/>
</dbReference>
<feature type="transmembrane region" description="Helical" evidence="2">
    <location>
        <begin position="484"/>
        <end position="505"/>
    </location>
</feature>
<feature type="transmembrane region" description="Helical" evidence="2">
    <location>
        <begin position="6"/>
        <end position="27"/>
    </location>
</feature>
<feature type="transmembrane region" description="Helical" evidence="2">
    <location>
        <begin position="776"/>
        <end position="795"/>
    </location>
</feature>
<gene>
    <name evidence="3" type="ORF">Pan265_05680</name>
</gene>
<feature type="compositionally biased region" description="Polar residues" evidence="1">
    <location>
        <begin position="63"/>
        <end position="76"/>
    </location>
</feature>
<keyword evidence="2" id="KW-0472">Membrane</keyword>
<feature type="transmembrane region" description="Helical" evidence="2">
    <location>
        <begin position="815"/>
        <end position="834"/>
    </location>
</feature>
<dbReference type="InterPro" id="IPR019286">
    <property type="entry name" value="DUF2339_TM"/>
</dbReference>
<keyword evidence="2" id="KW-1133">Transmembrane helix</keyword>
<keyword evidence="2" id="KW-0812">Transmembrane</keyword>
<feature type="transmembrane region" description="Helical" evidence="2">
    <location>
        <begin position="193"/>
        <end position="213"/>
    </location>
</feature>
<feature type="transmembrane region" description="Helical" evidence="2">
    <location>
        <begin position="977"/>
        <end position="994"/>
    </location>
</feature>
<dbReference type="KEGG" id="mcad:Pan265_05680"/>
<feature type="transmembrane region" description="Helical" evidence="2">
    <location>
        <begin position="846"/>
        <end position="868"/>
    </location>
</feature>
<feature type="compositionally biased region" description="Basic and acidic residues" evidence="1">
    <location>
        <begin position="77"/>
        <end position="90"/>
    </location>
</feature>
<dbReference type="Proteomes" id="UP000320386">
    <property type="component" value="Chromosome"/>
</dbReference>
<dbReference type="EMBL" id="CP036280">
    <property type="protein sequence ID" value="QDU70733.1"/>
    <property type="molecule type" value="Genomic_DNA"/>
</dbReference>
<feature type="transmembrane region" description="Helical" evidence="2">
    <location>
        <begin position="431"/>
        <end position="447"/>
    </location>
</feature>
<feature type="transmembrane region" description="Helical" evidence="2">
    <location>
        <begin position="679"/>
        <end position="699"/>
    </location>
</feature>
<feature type="transmembrane region" description="Helical" evidence="2">
    <location>
        <begin position="711"/>
        <end position="736"/>
    </location>
</feature>
<feature type="transmembrane region" description="Helical" evidence="2">
    <location>
        <begin position="220"/>
        <end position="239"/>
    </location>
</feature>
<feature type="transmembrane region" description="Helical" evidence="2">
    <location>
        <begin position="459"/>
        <end position="477"/>
    </location>
</feature>
<evidence type="ECO:0008006" key="5">
    <source>
        <dbReference type="Google" id="ProtNLM"/>
    </source>
</evidence>
<feature type="transmembrane region" description="Helical" evidence="2">
    <location>
        <begin position="1000"/>
        <end position="1021"/>
    </location>
</feature>
<feature type="transmembrane region" description="Helical" evidence="2">
    <location>
        <begin position="619"/>
        <end position="635"/>
    </location>
</feature>
<feature type="transmembrane region" description="Helical" evidence="2">
    <location>
        <begin position="319"/>
        <end position="341"/>
    </location>
</feature>
<feature type="transmembrane region" description="Helical" evidence="2">
    <location>
        <begin position="586"/>
        <end position="607"/>
    </location>
</feature>
<dbReference type="PANTHER" id="PTHR38434:SF1">
    <property type="entry name" value="BLL2549 PROTEIN"/>
    <property type="match status" value="1"/>
</dbReference>
<keyword evidence="4" id="KW-1185">Reference proteome</keyword>
<name>A0A518BUR8_9BACT</name>
<reference evidence="3 4" key="1">
    <citation type="submission" date="2019-02" db="EMBL/GenBank/DDBJ databases">
        <title>Deep-cultivation of Planctomycetes and their phenomic and genomic characterization uncovers novel biology.</title>
        <authorList>
            <person name="Wiegand S."/>
            <person name="Jogler M."/>
            <person name="Boedeker C."/>
            <person name="Pinto D."/>
            <person name="Vollmers J."/>
            <person name="Rivas-Marin E."/>
            <person name="Kohn T."/>
            <person name="Peeters S.H."/>
            <person name="Heuer A."/>
            <person name="Rast P."/>
            <person name="Oberbeckmann S."/>
            <person name="Bunk B."/>
            <person name="Jeske O."/>
            <person name="Meyerdierks A."/>
            <person name="Storesund J.E."/>
            <person name="Kallscheuer N."/>
            <person name="Luecker S."/>
            <person name="Lage O.M."/>
            <person name="Pohl T."/>
            <person name="Merkel B.J."/>
            <person name="Hornburger P."/>
            <person name="Mueller R.-W."/>
            <person name="Bruemmer F."/>
            <person name="Labrenz M."/>
            <person name="Spormann A.M."/>
            <person name="Op den Camp H."/>
            <person name="Overmann J."/>
            <person name="Amann R."/>
            <person name="Jetten M.S.M."/>
            <person name="Mascher T."/>
            <person name="Medema M.H."/>
            <person name="Devos D.P."/>
            <person name="Kaster A.-K."/>
            <person name="Ovreas L."/>
            <person name="Rohde M."/>
            <person name="Galperin M.Y."/>
            <person name="Jogler C."/>
        </authorList>
    </citation>
    <scope>NUCLEOTIDE SEQUENCE [LARGE SCALE GENOMIC DNA]</scope>
    <source>
        <strain evidence="3 4">Pan265</strain>
    </source>
</reference>
<feature type="region of interest" description="Disordered" evidence="1">
    <location>
        <begin position="51"/>
        <end position="132"/>
    </location>
</feature>
<dbReference type="AlphaFoldDB" id="A0A518BUR8"/>
<feature type="transmembrane region" description="Helical" evidence="2">
    <location>
        <begin position="742"/>
        <end position="764"/>
    </location>
</feature>
<feature type="transmembrane region" description="Helical" evidence="2">
    <location>
        <begin position="164"/>
        <end position="181"/>
    </location>
</feature>
<dbReference type="PANTHER" id="PTHR38434">
    <property type="entry name" value="BLL2549 PROTEIN"/>
    <property type="match status" value="1"/>
</dbReference>
<feature type="transmembrane region" description="Helical" evidence="2">
    <location>
        <begin position="911"/>
        <end position="929"/>
    </location>
</feature>
<feature type="transmembrane region" description="Helical" evidence="2">
    <location>
        <begin position="560"/>
        <end position="579"/>
    </location>
</feature>
<dbReference type="PIRSF" id="PIRSF035905">
    <property type="entry name" value="UCP035905_mp"/>
    <property type="match status" value="1"/>
</dbReference>
<feature type="transmembrane region" description="Helical" evidence="2">
    <location>
        <begin position="294"/>
        <end position="312"/>
    </location>
</feature>
<feature type="transmembrane region" description="Helical" evidence="2">
    <location>
        <begin position="378"/>
        <end position="400"/>
    </location>
</feature>
<feature type="transmembrane region" description="Helical" evidence="2">
    <location>
        <begin position="245"/>
        <end position="265"/>
    </location>
</feature>
<organism evidence="3 4">
    <name type="scientific">Mucisphaera calidilacus</name>
    <dbReference type="NCBI Taxonomy" id="2527982"/>
    <lineage>
        <taxon>Bacteria</taxon>
        <taxon>Pseudomonadati</taxon>
        <taxon>Planctomycetota</taxon>
        <taxon>Phycisphaerae</taxon>
        <taxon>Phycisphaerales</taxon>
        <taxon>Phycisphaeraceae</taxon>
        <taxon>Mucisphaera</taxon>
    </lineage>
</organism>
<feature type="transmembrane region" description="Helical" evidence="2">
    <location>
        <begin position="647"/>
        <end position="667"/>
    </location>
</feature>
<proteinExistence type="predicted"/>
<feature type="transmembrane region" description="Helical" evidence="2">
    <location>
        <begin position="406"/>
        <end position="424"/>
    </location>
</feature>
<feature type="transmembrane region" description="Helical" evidence="2">
    <location>
        <begin position="347"/>
        <end position="366"/>
    </location>
</feature>
<dbReference type="RefSeq" id="WP_145444886.1">
    <property type="nucleotide sequence ID" value="NZ_CP036280.1"/>
</dbReference>
<feature type="transmembrane region" description="Helical" evidence="2">
    <location>
        <begin position="272"/>
        <end position="288"/>
    </location>
</feature>
<dbReference type="InterPro" id="IPR014600">
    <property type="entry name" value="UCP035905_mem"/>
</dbReference>
<feature type="transmembrane region" description="Helical" evidence="2">
    <location>
        <begin position="538"/>
        <end position="554"/>
    </location>
</feature>
<evidence type="ECO:0000313" key="3">
    <source>
        <dbReference type="EMBL" id="QDU70733.1"/>
    </source>
</evidence>
<accession>A0A518BUR8</accession>
<evidence type="ECO:0000256" key="2">
    <source>
        <dbReference type="SAM" id="Phobius"/>
    </source>
</evidence>
<evidence type="ECO:0000313" key="4">
    <source>
        <dbReference type="Proteomes" id="UP000320386"/>
    </source>
</evidence>
<sequence length="1032" mass="111238">MPVEALIVVVVLITVISVPLCVIYLLIANASARRRLDELEHELRLVRARMNQALPPPTPPTPESISSQPVAETSPSRTERLHEVLAERRAQATAESQSVAETPISPPESQTAEGSPPEAAETTSPIADDLDESVIVTSDESEDDDTPGERPSPESLEDVLGSRIFVWIGGIAIALGGAFLVKYSWDNDLLSAQVRLSIGALIALMCTGVGYWMKPRAERVAAALVGAGIAIAYGVTFAATSVYHFLGPTSGFILMGLITAAAVMLSLRHGMYVAMLALLGGFVTPVLVGDSDGSMAGLFAYLIVLQTGLVVVTRRRGWIGISGLTLVGSIVWSVVMALTGLGGPDGTFWGGLLLVASCVVYVLHAARAEASTQQQSLLTPLRLAMGAIGASAALLGILLASSGYDPSTLIMLAVLSAGSLALAHFDARYRAIPWLTLVIAWLMLLGVNHDLDADSLRRIALLFGGLFSSGACLSLLLGRHRRELILMSCVGLMLFVALVALIRPVEEQAPLLLWWVMTIIAGAYALLAWVMRGRYREAAGGLALTVVAWLTWAASRGIELPWTVLAWSLLAVAACMLAPRLRMMRYLRWSLAWLLPLIGSFLLVAITRQSWATPGTTSMIYYVPSLLIGLAALQMHRRRQMFARDVLSVMAVLLSLIGSLRLVHQVFHGKMTEQPPEGLTEWGCYVLLLLVYPTAMLLIDRWRSLTSTLTQLAKILSGLAAATTLAALALFANPIILDVDLAGGIIFNEATLFYGLAAALLLWLSQERIMRTEAGAIWLGIIGLSLIGWLGVVLIRDGFAGENSLVWTPLSASEWTTHTLWFIALAFIAQRQRFADHIPALNRMLPVYLLIGLAAGAGCLSFGNPLWLDQANGSWPVLNAVLYAYGTPVVAFAFATRYFNSITRPVPFGPTFAVSSLVMLFVLVTLQVRHAFTGGAMLIENDLINRTEWYAYSVAWLALGAALLTTGLLVHSRALRFGSLIVVLLAVGKVFLLDTTQLDGLYRVASFFGLGLSLLAVGYVYQRFVFGRPVSS</sequence>
<dbReference type="OrthoDB" id="207428at2"/>
<feature type="transmembrane region" description="Helical" evidence="2">
    <location>
        <begin position="880"/>
        <end position="899"/>
    </location>
</feature>
<feature type="transmembrane region" description="Helical" evidence="2">
    <location>
        <begin position="511"/>
        <end position="531"/>
    </location>
</feature>
<feature type="transmembrane region" description="Helical" evidence="2">
    <location>
        <begin position="949"/>
        <end position="970"/>
    </location>
</feature>